<protein>
    <submittedName>
        <fullName evidence="3">ATPase</fullName>
    </submittedName>
</protein>
<evidence type="ECO:0000256" key="1">
    <source>
        <dbReference type="ARBA" id="ARBA00006817"/>
    </source>
</evidence>
<dbReference type="SUPFAM" id="SSF55961">
    <property type="entry name" value="Bet v1-like"/>
    <property type="match status" value="1"/>
</dbReference>
<dbReference type="Gene3D" id="3.30.530.20">
    <property type="match status" value="1"/>
</dbReference>
<evidence type="ECO:0000313" key="3">
    <source>
        <dbReference type="EMBL" id="MDQ2584176.1"/>
    </source>
</evidence>
<accession>A0ABU0WWD0</accession>
<dbReference type="Proteomes" id="UP001225605">
    <property type="component" value="Unassembled WGS sequence"/>
</dbReference>
<name>A0ABU0WWD0_9PSEU</name>
<comment type="caution">
    <text evidence="3">The sequence shown here is derived from an EMBL/GenBank/DDBJ whole genome shotgun (WGS) entry which is preliminary data.</text>
</comment>
<dbReference type="RefSeq" id="WP_306745298.1">
    <property type="nucleotide sequence ID" value="NZ_NSDM01000003.1"/>
</dbReference>
<evidence type="ECO:0000259" key="2">
    <source>
        <dbReference type="Pfam" id="PF08327"/>
    </source>
</evidence>
<dbReference type="Pfam" id="PF08327">
    <property type="entry name" value="AHSA1"/>
    <property type="match status" value="1"/>
</dbReference>
<proteinExistence type="inferred from homology"/>
<comment type="similarity">
    <text evidence="1">Belongs to the AHA1 family.</text>
</comment>
<evidence type="ECO:0000313" key="4">
    <source>
        <dbReference type="Proteomes" id="UP001225605"/>
    </source>
</evidence>
<feature type="domain" description="Activator of Hsp90 ATPase homologue 1/2-like C-terminal" evidence="2">
    <location>
        <begin position="32"/>
        <end position="117"/>
    </location>
</feature>
<sequence length="212" mass="22191">MIEFAEHLKAIHRELAKEDGQVVGVRLTRTYDATAEDVWDAVTDPARLRRWFLPVSGDLREGGDFQLEGNAGGDILACEPPRRLRVTFGGETSIVEVRLVPEDGGGRTTLELEHTVPPEMAAGGAGALYVGPGWDGGLLALGLHVGGEVGEDHDPVAAADSPATQRFNLSSIGLWTAVVEEAGSSSAEDLAAAVDVAEAQFAPDVDRAGGAP</sequence>
<dbReference type="InterPro" id="IPR013538">
    <property type="entry name" value="ASHA1/2-like_C"/>
</dbReference>
<dbReference type="CDD" id="cd08899">
    <property type="entry name" value="SRPBCC_CalC_Aha1-like_6"/>
    <property type="match status" value="1"/>
</dbReference>
<reference evidence="3 4" key="1">
    <citation type="submission" date="2017-06" db="EMBL/GenBank/DDBJ databases">
        <title>Cultured bacterium strain Saccharothrix yanglingensis Hhs.015.</title>
        <authorList>
            <person name="Xia Y."/>
        </authorList>
    </citation>
    <scope>NUCLEOTIDE SEQUENCE [LARGE SCALE GENOMIC DNA]</scope>
    <source>
        <strain evidence="3 4">Hhs.015</strain>
    </source>
</reference>
<dbReference type="EMBL" id="NSDM01000003">
    <property type="protein sequence ID" value="MDQ2584176.1"/>
    <property type="molecule type" value="Genomic_DNA"/>
</dbReference>
<gene>
    <name evidence="3" type="ORF">CKY47_09315</name>
</gene>
<dbReference type="InterPro" id="IPR023393">
    <property type="entry name" value="START-like_dom_sf"/>
</dbReference>
<organism evidence="3 4">
    <name type="scientific">Saccharothrix yanglingensis</name>
    <dbReference type="NCBI Taxonomy" id="659496"/>
    <lineage>
        <taxon>Bacteria</taxon>
        <taxon>Bacillati</taxon>
        <taxon>Actinomycetota</taxon>
        <taxon>Actinomycetes</taxon>
        <taxon>Pseudonocardiales</taxon>
        <taxon>Pseudonocardiaceae</taxon>
        <taxon>Saccharothrix</taxon>
    </lineage>
</organism>
<keyword evidence="4" id="KW-1185">Reference proteome</keyword>